<accession>I1BS32</accession>
<dbReference type="EMBL" id="CH476733">
    <property type="protein sequence ID" value="EIE79012.1"/>
    <property type="molecule type" value="Genomic_DNA"/>
</dbReference>
<name>I1BS32_RHIO9</name>
<organism evidence="1 2">
    <name type="scientific">Rhizopus delemar (strain RA 99-880 / ATCC MYA-4621 / FGSC 9543 / NRRL 43880)</name>
    <name type="common">Mucormycosis agent</name>
    <name type="synonym">Rhizopus arrhizus var. delemar</name>
    <dbReference type="NCBI Taxonomy" id="246409"/>
    <lineage>
        <taxon>Eukaryota</taxon>
        <taxon>Fungi</taxon>
        <taxon>Fungi incertae sedis</taxon>
        <taxon>Mucoromycota</taxon>
        <taxon>Mucoromycotina</taxon>
        <taxon>Mucoromycetes</taxon>
        <taxon>Mucorales</taxon>
        <taxon>Mucorineae</taxon>
        <taxon>Rhizopodaceae</taxon>
        <taxon>Rhizopus</taxon>
    </lineage>
</organism>
<evidence type="ECO:0000313" key="2">
    <source>
        <dbReference type="Proteomes" id="UP000009138"/>
    </source>
</evidence>
<dbReference type="GeneID" id="93610688"/>
<protein>
    <submittedName>
        <fullName evidence="1">Uncharacterized protein</fullName>
    </submittedName>
</protein>
<sequence>MVVVVARVLGTVTTAGVPFFDHAILLFLVTG</sequence>
<dbReference type="VEuPathDB" id="FungiDB:RO3G_03717"/>
<keyword evidence="2" id="KW-1185">Reference proteome</keyword>
<dbReference type="InParanoid" id="I1BS32"/>
<proteinExistence type="predicted"/>
<reference evidence="1 2" key="1">
    <citation type="journal article" date="2009" name="PLoS Genet.">
        <title>Genomic analysis of the basal lineage fungus Rhizopus oryzae reveals a whole-genome duplication.</title>
        <authorList>
            <person name="Ma L.-J."/>
            <person name="Ibrahim A.S."/>
            <person name="Skory C."/>
            <person name="Grabherr M.G."/>
            <person name="Burger G."/>
            <person name="Butler M."/>
            <person name="Elias M."/>
            <person name="Idnurm A."/>
            <person name="Lang B.F."/>
            <person name="Sone T."/>
            <person name="Abe A."/>
            <person name="Calvo S.E."/>
            <person name="Corrochano L.M."/>
            <person name="Engels R."/>
            <person name="Fu J."/>
            <person name="Hansberg W."/>
            <person name="Kim J.-M."/>
            <person name="Kodira C.D."/>
            <person name="Koehrsen M.J."/>
            <person name="Liu B."/>
            <person name="Miranda-Saavedra D."/>
            <person name="O'Leary S."/>
            <person name="Ortiz-Castellanos L."/>
            <person name="Poulter R."/>
            <person name="Rodriguez-Romero J."/>
            <person name="Ruiz-Herrera J."/>
            <person name="Shen Y.-Q."/>
            <person name="Zeng Q."/>
            <person name="Galagan J."/>
            <person name="Birren B.W."/>
            <person name="Cuomo C.A."/>
            <person name="Wickes B.L."/>
        </authorList>
    </citation>
    <scope>NUCLEOTIDE SEQUENCE [LARGE SCALE GENOMIC DNA]</scope>
    <source>
        <strain evidence="2">RA 99-880 / ATCC MYA-4621 / FGSC 9543 / NRRL 43880</strain>
    </source>
</reference>
<dbReference type="Proteomes" id="UP000009138">
    <property type="component" value="Unassembled WGS sequence"/>
</dbReference>
<dbReference type="RefSeq" id="XP_067514408.1">
    <property type="nucleotide sequence ID" value="XM_067658307.1"/>
</dbReference>
<dbReference type="AlphaFoldDB" id="I1BS32"/>
<evidence type="ECO:0000313" key="1">
    <source>
        <dbReference type="EMBL" id="EIE79012.1"/>
    </source>
</evidence>
<gene>
    <name evidence="1" type="ORF">RO3G_03717</name>
</gene>